<proteinExistence type="inferred from homology"/>
<dbReference type="Gene3D" id="1.20.58.810">
    <property type="entry name" value="Photosystem II Pbs27"/>
    <property type="match status" value="1"/>
</dbReference>
<dbReference type="HAMAP" id="MF_01481">
    <property type="entry name" value="PSII_Psb27"/>
    <property type="match status" value="1"/>
</dbReference>
<organism evidence="1 2">
    <name type="scientific">Tetracentron sinense</name>
    <name type="common">Spur-leaf</name>
    <dbReference type="NCBI Taxonomy" id="13715"/>
    <lineage>
        <taxon>Eukaryota</taxon>
        <taxon>Viridiplantae</taxon>
        <taxon>Streptophyta</taxon>
        <taxon>Embryophyta</taxon>
        <taxon>Tracheophyta</taxon>
        <taxon>Spermatophyta</taxon>
        <taxon>Magnoliopsida</taxon>
        <taxon>Trochodendrales</taxon>
        <taxon>Trochodendraceae</taxon>
        <taxon>Tetracentron</taxon>
    </lineage>
</organism>
<comment type="caution">
    <text evidence="1">The sequence shown here is derived from an EMBL/GenBank/DDBJ whole genome shotgun (WGS) entry which is preliminary data.</text>
</comment>
<dbReference type="OMA" id="RPENECK"/>
<dbReference type="EMBL" id="JABCRI010000016">
    <property type="protein sequence ID" value="KAF8392417.1"/>
    <property type="molecule type" value="Genomic_DNA"/>
</dbReference>
<evidence type="ECO:0000313" key="2">
    <source>
        <dbReference type="Proteomes" id="UP000655225"/>
    </source>
</evidence>
<reference evidence="1 2" key="1">
    <citation type="submission" date="2020-04" db="EMBL/GenBank/DDBJ databases">
        <title>Plant Genome Project.</title>
        <authorList>
            <person name="Zhang R.-G."/>
        </authorList>
    </citation>
    <scope>NUCLEOTIDE SEQUENCE [LARGE SCALE GENOMIC DNA]</scope>
    <source>
        <strain evidence="1">YNK0</strain>
        <tissue evidence="1">Leaf</tissue>
    </source>
</reference>
<dbReference type="InterPro" id="IPR025585">
    <property type="entry name" value="PSII_Psb27"/>
</dbReference>
<evidence type="ECO:0000313" key="1">
    <source>
        <dbReference type="EMBL" id="KAF8392417.1"/>
    </source>
</evidence>
<dbReference type="OrthoDB" id="543314at2759"/>
<dbReference type="GO" id="GO:0010206">
    <property type="term" value="P:photosystem II repair"/>
    <property type="evidence" value="ECO:0007669"/>
    <property type="project" value="InterPro"/>
</dbReference>
<dbReference type="GO" id="GO:0010207">
    <property type="term" value="P:photosystem II assembly"/>
    <property type="evidence" value="ECO:0007669"/>
    <property type="project" value="InterPro"/>
</dbReference>
<dbReference type="InterPro" id="IPR038450">
    <property type="entry name" value="PSII_Psb27_sf"/>
</dbReference>
<dbReference type="GO" id="GO:0009543">
    <property type="term" value="C:chloroplast thylakoid lumen"/>
    <property type="evidence" value="ECO:0007669"/>
    <property type="project" value="TreeGrafter"/>
</dbReference>
<name>A0A835D959_TETSI</name>
<dbReference type="Proteomes" id="UP000655225">
    <property type="component" value="Unassembled WGS sequence"/>
</dbReference>
<accession>A0A835D959</accession>
<dbReference type="GO" id="GO:0009523">
    <property type="term" value="C:photosystem II"/>
    <property type="evidence" value="ECO:0007669"/>
    <property type="project" value="InterPro"/>
</dbReference>
<gene>
    <name evidence="1" type="ORF">HHK36_022759</name>
</gene>
<protein>
    <submittedName>
        <fullName evidence="1">Uncharacterized protein</fullName>
    </submittedName>
</protein>
<dbReference type="PANTHER" id="PTHR34041:SF3">
    <property type="entry name" value="PHOTOSYSTEM II D1 PRECURSOR PROCESSING PROTEIN PSB27-H2, CHLOROPLASTIC"/>
    <property type="match status" value="1"/>
</dbReference>
<dbReference type="PANTHER" id="PTHR34041">
    <property type="entry name" value="PHOTOSYSTEM II REPAIR PROTEIN PSB27-H1, CHLOROPLASTIC"/>
    <property type="match status" value="1"/>
</dbReference>
<dbReference type="FunFam" id="1.20.58.810:FF:000002">
    <property type="entry name" value="Photosystem II D1 processing protein PSB27-H2, chloroplastic"/>
    <property type="match status" value="1"/>
</dbReference>
<sequence>MALNFMMAKCPALSSNSIDKIPEPVDEYKLQWRRQVVFHYQETSFSRRRALLISGTSLVSILTLNCGLTPLLVRAEEESKVLEDEDKGIIGAVKSLFNPNEKTNSGKVLPKAYLKSAREVVKTLRESLKEDPKDNAKFRRTADAAKESIREYLSNWRGQQTVVTEESYVVLEKAIRLLASFYSKAGPSALLPEEVKSEILNDLNTVEAFL</sequence>
<dbReference type="Pfam" id="PF13326">
    <property type="entry name" value="PSII_Pbs27"/>
    <property type="match status" value="1"/>
</dbReference>
<keyword evidence="2" id="KW-1185">Reference proteome</keyword>
<dbReference type="AlphaFoldDB" id="A0A835D959"/>